<dbReference type="AlphaFoldDB" id="A0A510Y1B3"/>
<name>A0A510Y1B3_9GAMM</name>
<comment type="caution">
    <text evidence="2">The sequence shown here is derived from an EMBL/GenBank/DDBJ whole genome shotgun (WGS) entry which is preliminary data.</text>
</comment>
<proteinExistence type="predicted"/>
<feature type="signal peptide" evidence="1">
    <location>
        <begin position="1"/>
        <end position="18"/>
    </location>
</feature>
<evidence type="ECO:0000256" key="1">
    <source>
        <dbReference type="SAM" id="SignalP"/>
    </source>
</evidence>
<keyword evidence="1" id="KW-0732">Signal</keyword>
<dbReference type="RefSeq" id="WP_089346636.1">
    <property type="nucleotide sequence ID" value="NZ_BJUM01000086.1"/>
</dbReference>
<dbReference type="Proteomes" id="UP000321419">
    <property type="component" value="Unassembled WGS sequence"/>
</dbReference>
<sequence length="139" mass="15474">MKILLFFVFALCSLSISAAGSGESSVDGTIGFFSFASSFFSDISNFVFVTIPESIDKAHIWVTSFLLKLKFFAMYESLKFSHEVALSFLNLIDISSFVNSAISALPQDMKQLASDLRFFESLTLVVEAWITRMVYSGIM</sequence>
<gene>
    <name evidence="2" type="ORF">PES01_39350</name>
</gene>
<dbReference type="OrthoDB" id="6411303at2"/>
<dbReference type="EMBL" id="BJUM01000086">
    <property type="protein sequence ID" value="GEK57090.1"/>
    <property type="molecule type" value="Genomic_DNA"/>
</dbReference>
<reference evidence="2 3" key="1">
    <citation type="submission" date="2019-07" db="EMBL/GenBank/DDBJ databases">
        <title>Whole genome shotgun sequence of Pseudoalteromonas espejiana NBRC 102222.</title>
        <authorList>
            <person name="Hosoyama A."/>
            <person name="Uohara A."/>
            <person name="Ohji S."/>
            <person name="Ichikawa N."/>
        </authorList>
    </citation>
    <scope>NUCLEOTIDE SEQUENCE [LARGE SCALE GENOMIC DNA]</scope>
    <source>
        <strain evidence="2 3">NBRC 102222</strain>
    </source>
</reference>
<accession>A0A510Y1B3</accession>
<feature type="chain" id="PRO_5021837788" evidence="1">
    <location>
        <begin position="19"/>
        <end position="139"/>
    </location>
</feature>
<evidence type="ECO:0000313" key="2">
    <source>
        <dbReference type="EMBL" id="GEK57090.1"/>
    </source>
</evidence>
<organism evidence="2 3">
    <name type="scientific">Pseudoalteromonas espejiana</name>
    <dbReference type="NCBI Taxonomy" id="28107"/>
    <lineage>
        <taxon>Bacteria</taxon>
        <taxon>Pseudomonadati</taxon>
        <taxon>Pseudomonadota</taxon>
        <taxon>Gammaproteobacteria</taxon>
        <taxon>Alteromonadales</taxon>
        <taxon>Pseudoalteromonadaceae</taxon>
        <taxon>Pseudoalteromonas</taxon>
    </lineage>
</organism>
<keyword evidence="3" id="KW-1185">Reference proteome</keyword>
<evidence type="ECO:0000313" key="3">
    <source>
        <dbReference type="Proteomes" id="UP000321419"/>
    </source>
</evidence>
<protein>
    <submittedName>
        <fullName evidence="2">Uncharacterized protein</fullName>
    </submittedName>
</protein>